<dbReference type="Proteomes" id="UP000027135">
    <property type="component" value="Unassembled WGS sequence"/>
</dbReference>
<dbReference type="EMBL" id="KK852471">
    <property type="protein sequence ID" value="KDR23183.1"/>
    <property type="molecule type" value="Genomic_DNA"/>
</dbReference>
<evidence type="ECO:0000313" key="2">
    <source>
        <dbReference type="Proteomes" id="UP000027135"/>
    </source>
</evidence>
<gene>
    <name evidence="1" type="ORF">L798_15752</name>
</gene>
<accession>A0A067RJL9</accession>
<dbReference type="AlphaFoldDB" id="A0A067RJL9"/>
<sequence>MPPSFSGVNFVDRLIRLHTRLHNREDHSQHFHRGEHLKLLFLARIFGKTLPTEEMQTYLFSFMFLAEFNAGEPRWEGGNTSCEDGNWIEQVQDVVQWRSFCYQGEEHQGSITVYFLTVFYQGVSWLVGNFHSIGRV</sequence>
<name>A0A067RJL9_ZOONE</name>
<dbReference type="InParanoid" id="A0A067RJL9"/>
<reference evidence="1 2" key="1">
    <citation type="journal article" date="2014" name="Nat. Commun.">
        <title>Molecular traces of alternative social organization in a termite genome.</title>
        <authorList>
            <person name="Terrapon N."/>
            <person name="Li C."/>
            <person name="Robertson H.M."/>
            <person name="Ji L."/>
            <person name="Meng X."/>
            <person name="Booth W."/>
            <person name="Chen Z."/>
            <person name="Childers C.P."/>
            <person name="Glastad K.M."/>
            <person name="Gokhale K."/>
            <person name="Gowin J."/>
            <person name="Gronenberg W."/>
            <person name="Hermansen R.A."/>
            <person name="Hu H."/>
            <person name="Hunt B.G."/>
            <person name="Huylmans A.K."/>
            <person name="Khalil S.M."/>
            <person name="Mitchell R.D."/>
            <person name="Munoz-Torres M.C."/>
            <person name="Mustard J.A."/>
            <person name="Pan H."/>
            <person name="Reese J.T."/>
            <person name="Scharf M.E."/>
            <person name="Sun F."/>
            <person name="Vogel H."/>
            <person name="Xiao J."/>
            <person name="Yang W."/>
            <person name="Yang Z."/>
            <person name="Yang Z."/>
            <person name="Zhou J."/>
            <person name="Zhu J."/>
            <person name="Brent C.S."/>
            <person name="Elsik C.G."/>
            <person name="Goodisman M.A."/>
            <person name="Liberles D.A."/>
            <person name="Roe R.M."/>
            <person name="Vargo E.L."/>
            <person name="Vilcinskas A."/>
            <person name="Wang J."/>
            <person name="Bornberg-Bauer E."/>
            <person name="Korb J."/>
            <person name="Zhang G."/>
            <person name="Liebig J."/>
        </authorList>
    </citation>
    <scope>NUCLEOTIDE SEQUENCE [LARGE SCALE GENOMIC DNA]</scope>
    <source>
        <tissue evidence="1">Whole organism</tissue>
    </source>
</reference>
<proteinExistence type="predicted"/>
<organism evidence="1 2">
    <name type="scientific">Zootermopsis nevadensis</name>
    <name type="common">Dampwood termite</name>
    <dbReference type="NCBI Taxonomy" id="136037"/>
    <lineage>
        <taxon>Eukaryota</taxon>
        <taxon>Metazoa</taxon>
        <taxon>Ecdysozoa</taxon>
        <taxon>Arthropoda</taxon>
        <taxon>Hexapoda</taxon>
        <taxon>Insecta</taxon>
        <taxon>Pterygota</taxon>
        <taxon>Neoptera</taxon>
        <taxon>Polyneoptera</taxon>
        <taxon>Dictyoptera</taxon>
        <taxon>Blattodea</taxon>
        <taxon>Blattoidea</taxon>
        <taxon>Termitoidae</taxon>
        <taxon>Termopsidae</taxon>
        <taxon>Zootermopsis</taxon>
    </lineage>
</organism>
<protein>
    <submittedName>
        <fullName evidence="1">Uncharacterized protein</fullName>
    </submittedName>
</protein>
<keyword evidence="2" id="KW-1185">Reference proteome</keyword>
<evidence type="ECO:0000313" key="1">
    <source>
        <dbReference type="EMBL" id="KDR23183.1"/>
    </source>
</evidence>